<dbReference type="Proteomes" id="UP000183983">
    <property type="component" value="Unassembled WGS sequence"/>
</dbReference>
<dbReference type="EMBL" id="FRDA01000021">
    <property type="protein sequence ID" value="SHN27646.1"/>
    <property type="molecule type" value="Genomic_DNA"/>
</dbReference>
<dbReference type="RefSeq" id="WP_073172287.1">
    <property type="nucleotide sequence ID" value="NZ_FRDA01000021.1"/>
</dbReference>
<dbReference type="AlphaFoldDB" id="A0A1M7QAA4"/>
<sequence>MPDINDIVAEAEKIRRALELCDKETTPLVTKDFPAMNCKLSSLILTYHILKKWPTITVYGVSGVATDHYENDTISHYWLELQEIAIDITADQYNIIEDKNLNTRIIINRPFNPVSSGRIGSLPNYSLFKIINRDIYISGLPELAEDFLEKLHYTHEILTDIFPSEQEYSKIFHPTY</sequence>
<dbReference type="OrthoDB" id="6897292at2"/>
<name>A0A1M7QAA4_9PSED</name>
<proteinExistence type="predicted"/>
<protein>
    <submittedName>
        <fullName evidence="1">Uncharacterized protein</fullName>
    </submittedName>
</protein>
<gene>
    <name evidence="1" type="ORF">SAMN05216593_12182</name>
</gene>
<evidence type="ECO:0000313" key="2">
    <source>
        <dbReference type="Proteomes" id="UP000183983"/>
    </source>
</evidence>
<accession>A0A1M7QAA4</accession>
<evidence type="ECO:0000313" key="1">
    <source>
        <dbReference type="EMBL" id="SHN27646.1"/>
    </source>
</evidence>
<organism evidence="1 2">
    <name type="scientific">Pseudomonas asturiensis</name>
    <dbReference type="NCBI Taxonomy" id="1190415"/>
    <lineage>
        <taxon>Bacteria</taxon>
        <taxon>Pseudomonadati</taxon>
        <taxon>Pseudomonadota</taxon>
        <taxon>Gammaproteobacteria</taxon>
        <taxon>Pseudomonadales</taxon>
        <taxon>Pseudomonadaceae</taxon>
        <taxon>Pseudomonas</taxon>
    </lineage>
</organism>
<reference evidence="1 2" key="1">
    <citation type="submission" date="2016-11" db="EMBL/GenBank/DDBJ databases">
        <authorList>
            <person name="Jaros S."/>
            <person name="Januszkiewicz K."/>
            <person name="Wedrychowicz H."/>
        </authorList>
    </citation>
    <scope>NUCLEOTIDE SEQUENCE [LARGE SCALE GENOMIC DNA]</scope>
    <source>
        <strain evidence="1 2">LMG 26898</strain>
    </source>
</reference>